<proteinExistence type="predicted"/>
<dbReference type="AlphaFoldDB" id="A0A835ID57"/>
<gene>
    <name evidence="1" type="ORF">IFM89_018992</name>
</gene>
<keyword evidence="2" id="KW-1185">Reference proteome</keyword>
<sequence>MGIDRLLISPRTSVERNEELGCLAGVLEGVGDNICTFDMSSTGGSKILNGYKPAFDELCSRMGHGGGYLAGVVAVVCHEVPMDMGTSESLFLGAGSPLHSIVSYCTVPYKTRESIERFREFSNSIFVY</sequence>
<dbReference type="Proteomes" id="UP000631114">
    <property type="component" value="Unassembled WGS sequence"/>
</dbReference>
<name>A0A835ID57_9MAGN</name>
<reference evidence="1 2" key="1">
    <citation type="submission" date="2020-10" db="EMBL/GenBank/DDBJ databases">
        <title>The Coptis chinensis genome and diversification of protoberbering-type alkaloids.</title>
        <authorList>
            <person name="Wang B."/>
            <person name="Shu S."/>
            <person name="Song C."/>
            <person name="Liu Y."/>
        </authorList>
    </citation>
    <scope>NUCLEOTIDE SEQUENCE [LARGE SCALE GENOMIC DNA]</scope>
    <source>
        <strain evidence="1">HL-2020</strain>
        <tissue evidence="1">Leaf</tissue>
    </source>
</reference>
<organism evidence="1 2">
    <name type="scientific">Coptis chinensis</name>
    <dbReference type="NCBI Taxonomy" id="261450"/>
    <lineage>
        <taxon>Eukaryota</taxon>
        <taxon>Viridiplantae</taxon>
        <taxon>Streptophyta</taxon>
        <taxon>Embryophyta</taxon>
        <taxon>Tracheophyta</taxon>
        <taxon>Spermatophyta</taxon>
        <taxon>Magnoliopsida</taxon>
        <taxon>Ranunculales</taxon>
        <taxon>Ranunculaceae</taxon>
        <taxon>Coptidoideae</taxon>
        <taxon>Coptis</taxon>
    </lineage>
</organism>
<evidence type="ECO:0000313" key="2">
    <source>
        <dbReference type="Proteomes" id="UP000631114"/>
    </source>
</evidence>
<accession>A0A835ID57</accession>
<evidence type="ECO:0000313" key="1">
    <source>
        <dbReference type="EMBL" id="KAF9614522.1"/>
    </source>
</evidence>
<dbReference type="OrthoDB" id="1746787at2759"/>
<comment type="caution">
    <text evidence="1">The sequence shown here is derived from an EMBL/GenBank/DDBJ whole genome shotgun (WGS) entry which is preliminary data.</text>
</comment>
<protein>
    <submittedName>
        <fullName evidence="1">Uncharacterized protein</fullName>
    </submittedName>
</protein>
<dbReference type="SUPFAM" id="SSF75304">
    <property type="entry name" value="Amidase signature (AS) enzymes"/>
    <property type="match status" value="1"/>
</dbReference>
<dbReference type="InterPro" id="IPR036928">
    <property type="entry name" value="AS_sf"/>
</dbReference>
<dbReference type="EMBL" id="JADFTS010000003">
    <property type="protein sequence ID" value="KAF9614522.1"/>
    <property type="molecule type" value="Genomic_DNA"/>
</dbReference>